<evidence type="ECO:0000313" key="4">
    <source>
        <dbReference type="Proteomes" id="UP000243799"/>
    </source>
</evidence>
<comment type="catalytic activity">
    <reaction evidence="2">
        <text>a 3'-end 2',3'-cyclophospho-ribonucleotide-RNA + H2O = a 3'-end 2'-phospho-ribonucleotide-RNA + H(+)</text>
        <dbReference type="Rhea" id="RHEA:11828"/>
        <dbReference type="Rhea" id="RHEA-COMP:10464"/>
        <dbReference type="Rhea" id="RHEA-COMP:17353"/>
        <dbReference type="ChEBI" id="CHEBI:15377"/>
        <dbReference type="ChEBI" id="CHEBI:15378"/>
        <dbReference type="ChEBI" id="CHEBI:83064"/>
        <dbReference type="ChEBI" id="CHEBI:173113"/>
        <dbReference type="EC" id="3.1.4.58"/>
    </reaction>
</comment>
<dbReference type="SUPFAM" id="SSF55144">
    <property type="entry name" value="LigT-like"/>
    <property type="match status" value="1"/>
</dbReference>
<evidence type="ECO:0000256" key="2">
    <source>
        <dbReference type="HAMAP-Rule" id="MF_01940"/>
    </source>
</evidence>
<gene>
    <name evidence="3" type="ORF">SAMN05216266_11931</name>
</gene>
<sequence length="165" mass="18013">MGVRLFSALVPSAEAVRSLREALDDVPEAGLRWTPPSQWHITLGFYGVDDPQARAGQLRTSLTGLPAREVRLTGTGTFPGVLWVGVDGNLADLATATEAKADERPFRPHLTVARNRDRLRPESLADTLAGYRGPSWTATEVVLCASEPGPRYTPIERFGLVEHVR</sequence>
<feature type="active site" description="Proton donor" evidence="2">
    <location>
        <position position="40"/>
    </location>
</feature>
<accession>A0A1I1C407</accession>
<feature type="short sequence motif" description="HXTX 1" evidence="2">
    <location>
        <begin position="40"/>
        <end position="43"/>
    </location>
</feature>
<evidence type="ECO:0000313" key="3">
    <source>
        <dbReference type="EMBL" id="SFB55638.1"/>
    </source>
</evidence>
<dbReference type="AlphaFoldDB" id="A0A1I1C407"/>
<dbReference type="RefSeq" id="WP_091676532.1">
    <property type="nucleotide sequence ID" value="NZ_FOKG01000019.1"/>
</dbReference>
<feature type="active site" description="Proton acceptor" evidence="2">
    <location>
        <position position="109"/>
    </location>
</feature>
<reference evidence="4" key="1">
    <citation type="submission" date="2016-10" db="EMBL/GenBank/DDBJ databases">
        <authorList>
            <person name="Varghese N."/>
            <person name="Submissions S."/>
        </authorList>
    </citation>
    <scope>NUCLEOTIDE SEQUENCE [LARGE SCALE GENOMIC DNA]</scope>
    <source>
        <strain evidence="4">CGMCC 4.3568</strain>
    </source>
</reference>
<evidence type="ECO:0000256" key="1">
    <source>
        <dbReference type="ARBA" id="ARBA00022801"/>
    </source>
</evidence>
<dbReference type="PANTHER" id="PTHR35561:SF1">
    <property type="entry name" value="RNA 2',3'-CYCLIC PHOSPHODIESTERASE"/>
    <property type="match status" value="1"/>
</dbReference>
<dbReference type="Pfam" id="PF13563">
    <property type="entry name" value="2_5_RNA_ligase2"/>
    <property type="match status" value="1"/>
</dbReference>
<dbReference type="EC" id="3.1.4.58" evidence="2"/>
<name>A0A1I1C407_9PSEU</name>
<feature type="short sequence motif" description="HXTX 2" evidence="2">
    <location>
        <begin position="109"/>
        <end position="112"/>
    </location>
</feature>
<dbReference type="PANTHER" id="PTHR35561">
    <property type="entry name" value="RNA 2',3'-CYCLIC PHOSPHODIESTERASE"/>
    <property type="match status" value="1"/>
</dbReference>
<proteinExistence type="inferred from homology"/>
<dbReference type="GO" id="GO:0008664">
    <property type="term" value="F:RNA 2',3'-cyclic 3'-phosphodiesterase activity"/>
    <property type="evidence" value="ECO:0007669"/>
    <property type="project" value="UniProtKB-EC"/>
</dbReference>
<dbReference type="Gene3D" id="3.90.1140.10">
    <property type="entry name" value="Cyclic phosphodiesterase"/>
    <property type="match status" value="1"/>
</dbReference>
<dbReference type="HAMAP" id="MF_01940">
    <property type="entry name" value="RNA_CPDase"/>
    <property type="match status" value="1"/>
</dbReference>
<comment type="similarity">
    <text evidence="2">Belongs to the 2H phosphoesterase superfamily. ThpR family.</text>
</comment>
<organism evidence="3 4">
    <name type="scientific">Amycolatopsis marina</name>
    <dbReference type="NCBI Taxonomy" id="490629"/>
    <lineage>
        <taxon>Bacteria</taxon>
        <taxon>Bacillati</taxon>
        <taxon>Actinomycetota</taxon>
        <taxon>Actinomycetes</taxon>
        <taxon>Pseudonocardiales</taxon>
        <taxon>Pseudonocardiaceae</taxon>
        <taxon>Amycolatopsis</taxon>
    </lineage>
</organism>
<dbReference type="GO" id="GO:0004113">
    <property type="term" value="F:2',3'-cyclic-nucleotide 3'-phosphodiesterase activity"/>
    <property type="evidence" value="ECO:0007669"/>
    <property type="project" value="InterPro"/>
</dbReference>
<dbReference type="NCBIfam" id="TIGR02258">
    <property type="entry name" value="2_5_ligase"/>
    <property type="match status" value="1"/>
</dbReference>
<dbReference type="InterPro" id="IPR009097">
    <property type="entry name" value="Cyclic_Pdiesterase"/>
</dbReference>
<dbReference type="GO" id="GO:0016874">
    <property type="term" value="F:ligase activity"/>
    <property type="evidence" value="ECO:0007669"/>
    <property type="project" value="UniProtKB-KW"/>
</dbReference>
<keyword evidence="4" id="KW-1185">Reference proteome</keyword>
<dbReference type="EMBL" id="FOKG01000019">
    <property type="protein sequence ID" value="SFB55638.1"/>
    <property type="molecule type" value="Genomic_DNA"/>
</dbReference>
<comment type="function">
    <text evidence="2">Hydrolyzes RNA 2',3'-cyclic phosphodiester to an RNA 2'-phosphomonoester.</text>
</comment>
<dbReference type="STRING" id="490629.SAMN05216266_11931"/>
<keyword evidence="1 2" id="KW-0378">Hydrolase</keyword>
<dbReference type="OrthoDB" id="9787070at2"/>
<keyword evidence="3" id="KW-0436">Ligase</keyword>
<dbReference type="Proteomes" id="UP000243799">
    <property type="component" value="Unassembled WGS sequence"/>
</dbReference>
<protein>
    <recommendedName>
        <fullName evidence="2">RNA 2',3'-cyclic phosphodiesterase</fullName>
        <shortName evidence="2">RNA 2',3'-CPDase</shortName>
        <ecNumber evidence="2">3.1.4.58</ecNumber>
    </recommendedName>
</protein>
<dbReference type="InterPro" id="IPR004175">
    <property type="entry name" value="RNA_CPDase"/>
</dbReference>